<organism evidence="1 2">
    <name type="scientific">Durusdinium trenchii</name>
    <dbReference type="NCBI Taxonomy" id="1381693"/>
    <lineage>
        <taxon>Eukaryota</taxon>
        <taxon>Sar</taxon>
        <taxon>Alveolata</taxon>
        <taxon>Dinophyceae</taxon>
        <taxon>Suessiales</taxon>
        <taxon>Symbiodiniaceae</taxon>
        <taxon>Durusdinium</taxon>
    </lineage>
</organism>
<evidence type="ECO:0000313" key="1">
    <source>
        <dbReference type="EMBL" id="CAK9087459.1"/>
    </source>
</evidence>
<comment type="caution">
    <text evidence="1">The sequence shown here is derived from an EMBL/GenBank/DDBJ whole genome shotgun (WGS) entry which is preliminary data.</text>
</comment>
<evidence type="ECO:0000313" key="2">
    <source>
        <dbReference type="Proteomes" id="UP001642464"/>
    </source>
</evidence>
<sequence>MPRVGFVETQEAAIGILRTETDGGYQTNLHLTESDCEGLSTLYNWALTLDEKGDFSSAVPLYLHELDHAVYPTAEQRLERMKQLSERMRKLGMLQEVHRGRAARDGLTELLVRRMTGRERPTHFAGPGGLQATRRYGRFEEEIQTAWCKELTSTPWTSCCMELTSTCWPPSFQQHCCFPSQAFCARWVGSGSFTQLVRLASRELGDFPQQTHEFNLLDWCAPSEFIREQKAKQLCEHQDSDSEKMQLICRMRLESRQLLPSMAPRSQAAFHLWKDLRRPRT</sequence>
<proteinExistence type="predicted"/>
<protein>
    <submittedName>
        <fullName evidence="1">Uncharacterized protein</fullName>
    </submittedName>
</protein>
<keyword evidence="2" id="KW-1185">Reference proteome</keyword>
<reference evidence="1 2" key="1">
    <citation type="submission" date="2024-02" db="EMBL/GenBank/DDBJ databases">
        <authorList>
            <person name="Chen Y."/>
            <person name="Shah S."/>
            <person name="Dougan E. K."/>
            <person name="Thang M."/>
            <person name="Chan C."/>
        </authorList>
    </citation>
    <scope>NUCLEOTIDE SEQUENCE [LARGE SCALE GENOMIC DNA]</scope>
</reference>
<accession>A0ABP0QHG3</accession>
<name>A0ABP0QHG3_9DINO</name>
<dbReference type="EMBL" id="CAXAMM010039574">
    <property type="protein sequence ID" value="CAK9087459.1"/>
    <property type="molecule type" value="Genomic_DNA"/>
</dbReference>
<gene>
    <name evidence="1" type="ORF">SCF082_LOCUS41347</name>
</gene>
<dbReference type="Proteomes" id="UP001642464">
    <property type="component" value="Unassembled WGS sequence"/>
</dbReference>